<protein>
    <recommendedName>
        <fullName evidence="4">Carbohydrate-binding module family 52 protein</fullName>
    </recommendedName>
</protein>
<dbReference type="OrthoDB" id="4148662at2759"/>
<sequence length="102" mass="11511">MKLGLFLRLALLLFLARVAASVADTQRCFYDKDQLAPDYIIPCYTGWGNAHFSCCKVGNKCLEHNACYDSDTGNTYQYGCTDETYQDPSCPQKCDLDRSKCE</sequence>
<evidence type="ECO:0000256" key="1">
    <source>
        <dbReference type="SAM" id="SignalP"/>
    </source>
</evidence>
<evidence type="ECO:0000313" key="2">
    <source>
        <dbReference type="EMBL" id="KAF2708866.1"/>
    </source>
</evidence>
<dbReference type="AlphaFoldDB" id="A0A6G1K7K2"/>
<evidence type="ECO:0000313" key="3">
    <source>
        <dbReference type="Proteomes" id="UP000799428"/>
    </source>
</evidence>
<reference evidence="2" key="1">
    <citation type="journal article" date="2020" name="Stud. Mycol.">
        <title>101 Dothideomycetes genomes: a test case for predicting lifestyles and emergence of pathogens.</title>
        <authorList>
            <person name="Haridas S."/>
            <person name="Albert R."/>
            <person name="Binder M."/>
            <person name="Bloem J."/>
            <person name="Labutti K."/>
            <person name="Salamov A."/>
            <person name="Andreopoulos B."/>
            <person name="Baker S."/>
            <person name="Barry K."/>
            <person name="Bills G."/>
            <person name="Bluhm B."/>
            <person name="Cannon C."/>
            <person name="Castanera R."/>
            <person name="Culley D."/>
            <person name="Daum C."/>
            <person name="Ezra D."/>
            <person name="Gonzalez J."/>
            <person name="Henrissat B."/>
            <person name="Kuo A."/>
            <person name="Liang C."/>
            <person name="Lipzen A."/>
            <person name="Lutzoni F."/>
            <person name="Magnuson J."/>
            <person name="Mondo S."/>
            <person name="Nolan M."/>
            <person name="Ohm R."/>
            <person name="Pangilinan J."/>
            <person name="Park H.-J."/>
            <person name="Ramirez L."/>
            <person name="Alfaro M."/>
            <person name="Sun H."/>
            <person name="Tritt A."/>
            <person name="Yoshinaga Y."/>
            <person name="Zwiers L.-H."/>
            <person name="Turgeon B."/>
            <person name="Goodwin S."/>
            <person name="Spatafora J."/>
            <person name="Crous P."/>
            <person name="Grigoriev I."/>
        </authorList>
    </citation>
    <scope>NUCLEOTIDE SEQUENCE</scope>
    <source>
        <strain evidence="2">CBS 279.74</strain>
    </source>
</reference>
<feature type="chain" id="PRO_5026324808" description="Carbohydrate-binding module family 52 protein" evidence="1">
    <location>
        <begin position="21"/>
        <end position="102"/>
    </location>
</feature>
<gene>
    <name evidence="2" type="ORF">K504DRAFT_290526</name>
</gene>
<organism evidence="2 3">
    <name type="scientific">Pleomassaria siparia CBS 279.74</name>
    <dbReference type="NCBI Taxonomy" id="1314801"/>
    <lineage>
        <taxon>Eukaryota</taxon>
        <taxon>Fungi</taxon>
        <taxon>Dikarya</taxon>
        <taxon>Ascomycota</taxon>
        <taxon>Pezizomycotina</taxon>
        <taxon>Dothideomycetes</taxon>
        <taxon>Pleosporomycetidae</taxon>
        <taxon>Pleosporales</taxon>
        <taxon>Pleomassariaceae</taxon>
        <taxon>Pleomassaria</taxon>
    </lineage>
</organism>
<dbReference type="EMBL" id="MU005771">
    <property type="protein sequence ID" value="KAF2708866.1"/>
    <property type="molecule type" value="Genomic_DNA"/>
</dbReference>
<keyword evidence="1" id="KW-0732">Signal</keyword>
<dbReference type="Proteomes" id="UP000799428">
    <property type="component" value="Unassembled WGS sequence"/>
</dbReference>
<name>A0A6G1K7K2_9PLEO</name>
<keyword evidence="3" id="KW-1185">Reference proteome</keyword>
<feature type="signal peptide" evidence="1">
    <location>
        <begin position="1"/>
        <end position="20"/>
    </location>
</feature>
<evidence type="ECO:0008006" key="4">
    <source>
        <dbReference type="Google" id="ProtNLM"/>
    </source>
</evidence>
<accession>A0A6G1K7K2</accession>
<proteinExistence type="predicted"/>